<dbReference type="AlphaFoldDB" id="A0AAV1ZWU2"/>
<keyword evidence="14" id="KW-1185">Reference proteome</keyword>
<comment type="similarity">
    <text evidence="12">Belongs to the short-chain dehydrogenases/reductases (SDR) family.</text>
</comment>
<comment type="catalytic activity">
    <reaction evidence="10">
        <text>11beta,17beta-dihydroxyandrost-4-ene-3-one + NAD(+) = 17beta-hydroxyandrost-4-ene-3,11-dione + NADH + H(+)</text>
        <dbReference type="Rhea" id="RHEA:69368"/>
        <dbReference type="ChEBI" id="CHEBI:15378"/>
        <dbReference type="ChEBI" id="CHEBI:34133"/>
        <dbReference type="ChEBI" id="CHEBI:57540"/>
        <dbReference type="ChEBI" id="CHEBI:57945"/>
        <dbReference type="ChEBI" id="CHEBI:81481"/>
    </reaction>
    <physiologicalReaction direction="left-to-right" evidence="10">
        <dbReference type="Rhea" id="RHEA:69369"/>
    </physiologicalReaction>
</comment>
<comment type="catalytic activity">
    <reaction evidence="9">
        <text>an 11beta-hydroxysteroid + NAD(+) = an 11-oxosteroid + NADH + H(+)</text>
        <dbReference type="Rhea" id="RHEA:53116"/>
        <dbReference type="ChEBI" id="CHEBI:15378"/>
        <dbReference type="ChEBI" id="CHEBI:35346"/>
        <dbReference type="ChEBI" id="CHEBI:47787"/>
        <dbReference type="ChEBI" id="CHEBI:57540"/>
        <dbReference type="ChEBI" id="CHEBI:57945"/>
    </reaction>
    <physiologicalReaction direction="left-to-right" evidence="9">
        <dbReference type="Rhea" id="RHEA:53117"/>
    </physiologicalReaction>
</comment>
<comment type="caution">
    <text evidence="13">The sequence shown here is derived from an EMBL/GenBank/DDBJ whole genome shotgun (WGS) entry which is preliminary data.</text>
</comment>
<evidence type="ECO:0000313" key="14">
    <source>
        <dbReference type="Proteomes" id="UP001497382"/>
    </source>
</evidence>
<evidence type="ECO:0000256" key="8">
    <source>
        <dbReference type="ARBA" id="ARBA00047650"/>
    </source>
</evidence>
<protein>
    <recommendedName>
        <fullName evidence="5">11-beta-hydroxysteroid dehydrogenase type 2</fullName>
    </recommendedName>
    <alternativeName>
        <fullName evidence="6">Corticosteroid 11-beta-dehydrogenase isozyme 2</fullName>
    </alternativeName>
    <alternativeName>
        <fullName evidence="7">NAD-dependent 11-beta-hydroxysteroid dehydrogenase</fullName>
    </alternativeName>
</protein>
<evidence type="ECO:0000256" key="3">
    <source>
        <dbReference type="ARBA" id="ARBA00023098"/>
    </source>
</evidence>
<evidence type="ECO:0000256" key="5">
    <source>
        <dbReference type="ARBA" id="ARBA00040320"/>
    </source>
</evidence>
<dbReference type="GO" id="GO:0008211">
    <property type="term" value="P:glucocorticoid metabolic process"/>
    <property type="evidence" value="ECO:0007669"/>
    <property type="project" value="TreeGrafter"/>
</dbReference>
<keyword evidence="3" id="KW-0443">Lipid metabolism</keyword>
<dbReference type="PRINTS" id="PR00081">
    <property type="entry name" value="GDHRDH"/>
</dbReference>
<gene>
    <name evidence="13" type="ORF">LARSCL_LOCUS7831</name>
</gene>
<dbReference type="Proteomes" id="UP001497382">
    <property type="component" value="Unassembled WGS sequence"/>
</dbReference>
<comment type="catalytic activity">
    <reaction evidence="11">
        <text>corticosterone + NAD(+) = 11-dehydrocorticosterone + NADH + H(+)</text>
        <dbReference type="Rhea" id="RHEA:42204"/>
        <dbReference type="ChEBI" id="CHEBI:15378"/>
        <dbReference type="ChEBI" id="CHEBI:16827"/>
        <dbReference type="ChEBI" id="CHEBI:57540"/>
        <dbReference type="ChEBI" id="CHEBI:57945"/>
        <dbReference type="ChEBI" id="CHEBI:78600"/>
    </reaction>
    <physiologicalReaction direction="left-to-right" evidence="11">
        <dbReference type="Rhea" id="RHEA:42205"/>
    </physiologicalReaction>
</comment>
<keyword evidence="2" id="KW-0560">Oxidoreductase</keyword>
<evidence type="ECO:0000256" key="4">
    <source>
        <dbReference type="ARBA" id="ARBA00023221"/>
    </source>
</evidence>
<comment type="catalytic activity">
    <reaction evidence="8">
        <text>11beta-hydroxyandrost-4-ene-3,17-dione + NAD(+) = androst-4-ene-3,11,17-trione + NADH + H(+)</text>
        <dbReference type="Rhea" id="RHEA:69408"/>
        <dbReference type="ChEBI" id="CHEBI:2495"/>
        <dbReference type="ChEBI" id="CHEBI:15378"/>
        <dbReference type="ChEBI" id="CHEBI:27967"/>
        <dbReference type="ChEBI" id="CHEBI:57540"/>
        <dbReference type="ChEBI" id="CHEBI:57945"/>
    </reaction>
    <physiologicalReaction direction="left-to-right" evidence="8">
        <dbReference type="Rhea" id="RHEA:69409"/>
    </physiologicalReaction>
</comment>
<dbReference type="PROSITE" id="PS00061">
    <property type="entry name" value="ADH_SHORT"/>
    <property type="match status" value="1"/>
</dbReference>
<dbReference type="InterPro" id="IPR036291">
    <property type="entry name" value="NAD(P)-bd_dom_sf"/>
</dbReference>
<proteinExistence type="inferred from homology"/>
<keyword evidence="4" id="KW-0753">Steroid metabolism</keyword>
<dbReference type="PANTHER" id="PTHR43313:SF2">
    <property type="entry name" value="11-BETA-HYDROXYSTEROID DEHYDROGENASE TYPE 2"/>
    <property type="match status" value="1"/>
</dbReference>
<dbReference type="Gene3D" id="3.40.50.720">
    <property type="entry name" value="NAD(P)-binding Rossmann-like Domain"/>
    <property type="match status" value="1"/>
</dbReference>
<evidence type="ECO:0000256" key="7">
    <source>
        <dbReference type="ARBA" id="ARBA00042028"/>
    </source>
</evidence>
<dbReference type="PRINTS" id="PR00080">
    <property type="entry name" value="SDRFAMILY"/>
</dbReference>
<reference evidence="13 14" key="1">
    <citation type="submission" date="2024-04" db="EMBL/GenBank/DDBJ databases">
        <authorList>
            <person name="Rising A."/>
            <person name="Reimegard J."/>
            <person name="Sonavane S."/>
            <person name="Akerstrom W."/>
            <person name="Nylinder S."/>
            <person name="Hedman E."/>
            <person name="Kallberg Y."/>
        </authorList>
    </citation>
    <scope>NUCLEOTIDE SEQUENCE [LARGE SCALE GENOMIC DNA]</scope>
</reference>
<evidence type="ECO:0000256" key="1">
    <source>
        <dbReference type="ARBA" id="ARBA00004854"/>
    </source>
</evidence>
<accession>A0AAV1ZWU2</accession>
<evidence type="ECO:0000256" key="11">
    <source>
        <dbReference type="ARBA" id="ARBA00048774"/>
    </source>
</evidence>
<dbReference type="GO" id="GO:0070523">
    <property type="term" value="F:11-beta-hydroxysteroid dehydrogenase (NAD+) activity"/>
    <property type="evidence" value="ECO:0007669"/>
    <property type="project" value="TreeGrafter"/>
</dbReference>
<dbReference type="Pfam" id="PF00106">
    <property type="entry name" value="adh_short"/>
    <property type="match status" value="1"/>
</dbReference>
<sequence>MLRAKGCDSGFGHEFATRLDSRGFHVFATCLFPSGPGALELKKRCSSKLHILHMDVTQDESEKKGYEYVKENLGSCEMWAIVNNAGTNKGLSFEYCTLRDYEDCMNVNFLGMVRVTKTFLPLLKQAKGRIVNITSLGGEVPFPYLSCYASSKYAAVGFTDCIRQELDVLGVSVVSIEPELFKTGLTSKEYLKTMKDSFIKQVDKSLKQGHAASLEKFTNFLILIASPKVSIVTDDLEAAVTLVHPSYTYKPRRNIFIFLLVFIYEIMPRRCQLLIGTKVILPFIFFYF</sequence>
<comment type="pathway">
    <text evidence="1">Steroid metabolism.</text>
</comment>
<dbReference type="InterPro" id="IPR002347">
    <property type="entry name" value="SDR_fam"/>
</dbReference>
<evidence type="ECO:0000256" key="9">
    <source>
        <dbReference type="ARBA" id="ARBA00047817"/>
    </source>
</evidence>
<dbReference type="PANTHER" id="PTHR43313">
    <property type="entry name" value="SHORT-CHAIN DEHYDROGENASE/REDUCTASE FAMILY 9C"/>
    <property type="match status" value="1"/>
</dbReference>
<dbReference type="InterPro" id="IPR020904">
    <property type="entry name" value="Sc_DH/Rdtase_CS"/>
</dbReference>
<dbReference type="SUPFAM" id="SSF51735">
    <property type="entry name" value="NAD(P)-binding Rossmann-fold domains"/>
    <property type="match status" value="1"/>
</dbReference>
<evidence type="ECO:0000313" key="13">
    <source>
        <dbReference type="EMBL" id="CAL1274992.1"/>
    </source>
</evidence>
<evidence type="ECO:0000256" key="10">
    <source>
        <dbReference type="ARBA" id="ARBA00048218"/>
    </source>
</evidence>
<evidence type="ECO:0000256" key="12">
    <source>
        <dbReference type="RuleBase" id="RU000363"/>
    </source>
</evidence>
<organism evidence="13 14">
    <name type="scientific">Larinioides sclopetarius</name>
    <dbReference type="NCBI Taxonomy" id="280406"/>
    <lineage>
        <taxon>Eukaryota</taxon>
        <taxon>Metazoa</taxon>
        <taxon>Ecdysozoa</taxon>
        <taxon>Arthropoda</taxon>
        <taxon>Chelicerata</taxon>
        <taxon>Arachnida</taxon>
        <taxon>Araneae</taxon>
        <taxon>Araneomorphae</taxon>
        <taxon>Entelegynae</taxon>
        <taxon>Araneoidea</taxon>
        <taxon>Araneidae</taxon>
        <taxon>Larinioides</taxon>
    </lineage>
</organism>
<dbReference type="EMBL" id="CAXIEN010000081">
    <property type="protein sequence ID" value="CAL1274992.1"/>
    <property type="molecule type" value="Genomic_DNA"/>
</dbReference>
<evidence type="ECO:0000256" key="2">
    <source>
        <dbReference type="ARBA" id="ARBA00023002"/>
    </source>
</evidence>
<evidence type="ECO:0000256" key="6">
    <source>
        <dbReference type="ARBA" id="ARBA00041540"/>
    </source>
</evidence>
<name>A0AAV1ZWU2_9ARAC</name>